<dbReference type="AlphaFoldDB" id="A0A080MAD2"/>
<evidence type="ECO:0000256" key="1">
    <source>
        <dbReference type="ARBA" id="ARBA00008918"/>
    </source>
</evidence>
<dbReference type="SUPFAM" id="SSF55961">
    <property type="entry name" value="Bet v1-like"/>
    <property type="match status" value="1"/>
</dbReference>
<sequence length="232" mass="25441">MSAKTAQYTRRPLAAPLRPAVRPFLPSALVALMSLMIACDAMAQSDATGGAAARVEVSLDGEIYSVRASAQLAADQRVVWETLTDYERLREFIPGVTRARVLARTGNQLSIEQVGVFSVLFIDLPVRVRLAVQHLPYTMVLARMDASPLDAGEPTLRSFSGRYTLSVVRLAQRAGVRLDYDAQFELTRPLPVVIGPLFGVAAVRGTMRAQFEAMLREIERRQALLVAAEQAE</sequence>
<dbReference type="Pfam" id="PF03364">
    <property type="entry name" value="Polyketide_cyc"/>
    <property type="match status" value="1"/>
</dbReference>
<keyword evidence="2" id="KW-0732">Signal</keyword>
<comment type="similarity">
    <text evidence="1">Belongs to the ribosome association toxin RatA family.</text>
</comment>
<proteinExistence type="inferred from homology"/>
<dbReference type="Gene3D" id="3.30.530.20">
    <property type="match status" value="1"/>
</dbReference>
<dbReference type="Proteomes" id="UP000021315">
    <property type="component" value="Unassembled WGS sequence"/>
</dbReference>
<organism evidence="4 5">
    <name type="scientific">Candidatus Accumulibacter cognatus</name>
    <dbReference type="NCBI Taxonomy" id="2954383"/>
    <lineage>
        <taxon>Bacteria</taxon>
        <taxon>Pseudomonadati</taxon>
        <taxon>Pseudomonadota</taxon>
        <taxon>Betaproteobacteria</taxon>
        <taxon>Candidatus Accumulibacter</taxon>
    </lineage>
</organism>
<evidence type="ECO:0000259" key="3">
    <source>
        <dbReference type="Pfam" id="PF03364"/>
    </source>
</evidence>
<dbReference type="EMBL" id="JDST02000013">
    <property type="protein sequence ID" value="KFB77951.1"/>
    <property type="molecule type" value="Genomic_DNA"/>
</dbReference>
<feature type="chain" id="PRO_5001750868" evidence="2">
    <location>
        <begin position="44"/>
        <end position="232"/>
    </location>
</feature>
<dbReference type="STRING" id="1453999.AW06_000743"/>
<feature type="domain" description="Coenzyme Q-binding protein COQ10 START" evidence="3">
    <location>
        <begin position="73"/>
        <end position="185"/>
    </location>
</feature>
<reference evidence="4" key="1">
    <citation type="submission" date="2014-02" db="EMBL/GenBank/DDBJ databases">
        <title>Expanding our view of genomic diversity in Candidatus Accumulibacter clades.</title>
        <authorList>
            <person name="Skennerton C.T."/>
            <person name="Barr J.J."/>
            <person name="Slater F.R."/>
            <person name="Bond P.L."/>
            <person name="Tyson G.W."/>
        </authorList>
    </citation>
    <scope>NUCLEOTIDE SEQUENCE [LARGE SCALE GENOMIC DNA]</scope>
</reference>
<keyword evidence="5" id="KW-1185">Reference proteome</keyword>
<comment type="caution">
    <text evidence="4">The sequence shown here is derived from an EMBL/GenBank/DDBJ whole genome shotgun (WGS) entry which is preliminary data.</text>
</comment>
<evidence type="ECO:0000256" key="2">
    <source>
        <dbReference type="SAM" id="SignalP"/>
    </source>
</evidence>
<evidence type="ECO:0000313" key="5">
    <source>
        <dbReference type="Proteomes" id="UP000021315"/>
    </source>
</evidence>
<dbReference type="PANTHER" id="PTHR34060:SF2">
    <property type="entry name" value="OS03G0837900 PROTEIN"/>
    <property type="match status" value="1"/>
</dbReference>
<feature type="signal peptide" evidence="2">
    <location>
        <begin position="1"/>
        <end position="43"/>
    </location>
</feature>
<dbReference type="InterPro" id="IPR023393">
    <property type="entry name" value="START-like_dom_sf"/>
</dbReference>
<protein>
    <submittedName>
        <fullName evidence="4">Polyketide cyclase / dehydrase and lipid transport</fullName>
    </submittedName>
</protein>
<dbReference type="PANTHER" id="PTHR34060">
    <property type="entry name" value="POLYKETIDE CYCLASE / DEHYDRASE AND LIPID TRANSPORT PROTEIN"/>
    <property type="match status" value="1"/>
</dbReference>
<dbReference type="InterPro" id="IPR005031">
    <property type="entry name" value="COQ10_START"/>
</dbReference>
<accession>A0A080MAD2</accession>
<name>A0A080MAD2_9PROT</name>
<evidence type="ECO:0000313" key="4">
    <source>
        <dbReference type="EMBL" id="KFB77951.1"/>
    </source>
</evidence>
<gene>
    <name evidence="4" type="ORF">AW06_000743</name>
</gene>